<gene>
    <name evidence="1" type="ORF">IAG11_23955</name>
</gene>
<comment type="caution">
    <text evidence="1">The sequence shown here is derived from an EMBL/GenBank/DDBJ whole genome shotgun (WGS) entry which is preliminary data.</text>
</comment>
<dbReference type="EMBL" id="JACSVK010000851">
    <property type="protein sequence ID" value="MBD0222878.1"/>
    <property type="molecule type" value="Genomic_DNA"/>
</dbReference>
<proteinExistence type="predicted"/>
<reference evidence="1" key="1">
    <citation type="submission" date="2020-08" db="EMBL/GenBank/DDBJ databases">
        <title>Diversity of carbapenem-resistant Acinetobacter baumannii and bacteriophage-mediated spread of the Oxa23 carbapenemase.</title>
        <authorList>
            <person name="Abouelfetouh A."/>
            <person name="Mattock J."/>
            <person name="Turner D."/>
            <person name="Li E."/>
            <person name="Evans B.A."/>
        </authorList>
    </citation>
    <scope>NUCLEOTIDE SEQUENCE</scope>
    <source>
        <strain evidence="1">A86</strain>
    </source>
</reference>
<name>A0A8I0FDS3_ACIBA</name>
<sequence length="100" mass="11570">MGIYIELSNFEVPKRLIFLKANIKYGAPNYSEMVQELKDFHEMTAEKIAFILRISGASTVVEWVRGGVPNYDNGEALIELWKNLTDKKDQDIPRTDYWSV</sequence>
<dbReference type="Proteomes" id="UP000634608">
    <property type="component" value="Unassembled WGS sequence"/>
</dbReference>
<protein>
    <submittedName>
        <fullName evidence="1">Uncharacterized protein</fullName>
    </submittedName>
</protein>
<dbReference type="RefSeq" id="WP_188137336.1">
    <property type="nucleotide sequence ID" value="NZ_CP087312.1"/>
</dbReference>
<evidence type="ECO:0000313" key="1">
    <source>
        <dbReference type="EMBL" id="MBD0222878.1"/>
    </source>
</evidence>
<organism evidence="1 2">
    <name type="scientific">Acinetobacter baumannii</name>
    <dbReference type="NCBI Taxonomy" id="470"/>
    <lineage>
        <taxon>Bacteria</taxon>
        <taxon>Pseudomonadati</taxon>
        <taxon>Pseudomonadota</taxon>
        <taxon>Gammaproteobacteria</taxon>
        <taxon>Moraxellales</taxon>
        <taxon>Moraxellaceae</taxon>
        <taxon>Acinetobacter</taxon>
        <taxon>Acinetobacter calcoaceticus/baumannii complex</taxon>
    </lineage>
</organism>
<evidence type="ECO:0000313" key="2">
    <source>
        <dbReference type="Proteomes" id="UP000634608"/>
    </source>
</evidence>
<accession>A0A8I0FDS3</accession>
<dbReference type="AlphaFoldDB" id="A0A8I0FDS3"/>